<dbReference type="GeneID" id="85330586"/>
<keyword evidence="6" id="KW-1185">Reference proteome</keyword>
<comment type="similarity">
    <text evidence="1">Belongs to the Gfo/Idh/MocA family.</text>
</comment>
<feature type="domain" description="GFO/IDH/MocA-like oxidoreductase" evidence="4">
    <location>
        <begin position="141"/>
        <end position="263"/>
    </location>
</feature>
<dbReference type="InterPro" id="IPR051317">
    <property type="entry name" value="Gfo/Idh/MocA_oxidoreduct"/>
</dbReference>
<dbReference type="Pfam" id="PF01408">
    <property type="entry name" value="GFO_IDH_MocA"/>
    <property type="match status" value="1"/>
</dbReference>
<protein>
    <submittedName>
        <fullName evidence="5">Oxidoreductase</fullName>
    </submittedName>
</protein>
<dbReference type="InterPro" id="IPR036291">
    <property type="entry name" value="NAD(P)-bd_dom_sf"/>
</dbReference>
<comment type="caution">
    <text evidence="5">The sequence shown here is derived from an EMBL/GenBank/DDBJ whole genome shotgun (WGS) entry which is preliminary data.</text>
</comment>
<dbReference type="SUPFAM" id="SSF51735">
    <property type="entry name" value="NAD(P)-binding Rossmann-fold domains"/>
    <property type="match status" value="1"/>
</dbReference>
<evidence type="ECO:0000256" key="2">
    <source>
        <dbReference type="ARBA" id="ARBA00023002"/>
    </source>
</evidence>
<dbReference type="InterPro" id="IPR055170">
    <property type="entry name" value="GFO_IDH_MocA-like_dom"/>
</dbReference>
<evidence type="ECO:0000313" key="6">
    <source>
        <dbReference type="Proteomes" id="UP001172101"/>
    </source>
</evidence>
<dbReference type="GO" id="GO:0000166">
    <property type="term" value="F:nucleotide binding"/>
    <property type="evidence" value="ECO:0007669"/>
    <property type="project" value="InterPro"/>
</dbReference>
<name>A0AA40EDW2_9PEZI</name>
<proteinExistence type="inferred from homology"/>
<organism evidence="5 6">
    <name type="scientific">Lasiosphaeria miniovina</name>
    <dbReference type="NCBI Taxonomy" id="1954250"/>
    <lineage>
        <taxon>Eukaryota</taxon>
        <taxon>Fungi</taxon>
        <taxon>Dikarya</taxon>
        <taxon>Ascomycota</taxon>
        <taxon>Pezizomycotina</taxon>
        <taxon>Sordariomycetes</taxon>
        <taxon>Sordariomycetidae</taxon>
        <taxon>Sordariales</taxon>
        <taxon>Lasiosphaeriaceae</taxon>
        <taxon>Lasiosphaeria</taxon>
    </lineage>
</organism>
<evidence type="ECO:0000259" key="3">
    <source>
        <dbReference type="Pfam" id="PF01408"/>
    </source>
</evidence>
<dbReference type="EMBL" id="JAUIRO010000001">
    <property type="protein sequence ID" value="KAK0734767.1"/>
    <property type="molecule type" value="Genomic_DNA"/>
</dbReference>
<dbReference type="GO" id="GO:0016491">
    <property type="term" value="F:oxidoreductase activity"/>
    <property type="evidence" value="ECO:0007669"/>
    <property type="project" value="UniProtKB-KW"/>
</dbReference>
<dbReference type="Gene3D" id="3.30.360.10">
    <property type="entry name" value="Dihydrodipicolinate Reductase, domain 2"/>
    <property type="match status" value="1"/>
</dbReference>
<dbReference type="InterPro" id="IPR000683">
    <property type="entry name" value="Gfo/Idh/MocA-like_OxRdtase_N"/>
</dbReference>
<dbReference type="AlphaFoldDB" id="A0AA40EDW2"/>
<sequence>MAPIRVGFIGYGFSVNCFHLPFVLPNPDLQVYAFLQRAAPPAASDASQTKPRWGHCTVDFPLAKHYQTPGPFFADDQIDLVVVCSHAHDELVEQALRAGKHVVVEKPFVTSTAAADRMTTLAKERGKILTVFHNRRFDSDFLTLGHLVKNDALGEVREAEIHFDLPTPTWISGWTRKEYSPGEGMAFGLGTHTIDQALVLFGRPSSVTAFLRSNRGVESDVDDTFTIILQYDRQNLVVTVKTAIVSHVKDQLKYLVRGTRGSYLKFGFCPQEERAIAAPGKPATDDYGVEDERIWGTLTTTAEFDASQRFDPASRLYIGKYPSLRGWCRGYYENVVAAIRGEQEVCVKPETARDGLRVIELARLSHERGCTIPWSDNEV</sequence>
<dbReference type="PANTHER" id="PTHR43708">
    <property type="entry name" value="CONSERVED EXPRESSED OXIDOREDUCTASE (EUROFUNG)"/>
    <property type="match status" value="1"/>
</dbReference>
<dbReference type="Pfam" id="PF22725">
    <property type="entry name" value="GFO_IDH_MocA_C3"/>
    <property type="match status" value="1"/>
</dbReference>
<dbReference type="Gene3D" id="3.40.50.720">
    <property type="entry name" value="NAD(P)-binding Rossmann-like Domain"/>
    <property type="match status" value="1"/>
</dbReference>
<evidence type="ECO:0000259" key="4">
    <source>
        <dbReference type="Pfam" id="PF22725"/>
    </source>
</evidence>
<keyword evidence="2" id="KW-0560">Oxidoreductase</keyword>
<dbReference type="RefSeq" id="XP_060303644.1">
    <property type="nucleotide sequence ID" value="XM_060447316.1"/>
</dbReference>
<evidence type="ECO:0000313" key="5">
    <source>
        <dbReference type="EMBL" id="KAK0734767.1"/>
    </source>
</evidence>
<accession>A0AA40EDW2</accession>
<gene>
    <name evidence="5" type="ORF">B0T26DRAFT_81282</name>
</gene>
<dbReference type="Proteomes" id="UP001172101">
    <property type="component" value="Unassembled WGS sequence"/>
</dbReference>
<feature type="domain" description="Gfo/Idh/MocA-like oxidoreductase N-terminal" evidence="3">
    <location>
        <begin position="4"/>
        <end position="133"/>
    </location>
</feature>
<dbReference type="PANTHER" id="PTHR43708:SF5">
    <property type="entry name" value="CONSERVED EXPRESSED OXIDOREDUCTASE (EUROFUNG)-RELATED"/>
    <property type="match status" value="1"/>
</dbReference>
<reference evidence="5" key="1">
    <citation type="submission" date="2023-06" db="EMBL/GenBank/DDBJ databases">
        <title>Genome-scale phylogeny and comparative genomics of the fungal order Sordariales.</title>
        <authorList>
            <consortium name="Lawrence Berkeley National Laboratory"/>
            <person name="Hensen N."/>
            <person name="Bonometti L."/>
            <person name="Westerberg I."/>
            <person name="Brannstrom I.O."/>
            <person name="Guillou S."/>
            <person name="Cros-Aarteil S."/>
            <person name="Calhoun S."/>
            <person name="Haridas S."/>
            <person name="Kuo A."/>
            <person name="Mondo S."/>
            <person name="Pangilinan J."/>
            <person name="Riley R."/>
            <person name="LaButti K."/>
            <person name="Andreopoulos B."/>
            <person name="Lipzen A."/>
            <person name="Chen C."/>
            <person name="Yanf M."/>
            <person name="Daum C."/>
            <person name="Ng V."/>
            <person name="Clum A."/>
            <person name="Steindorff A."/>
            <person name="Ohm R."/>
            <person name="Martin F."/>
            <person name="Silar P."/>
            <person name="Natvig D."/>
            <person name="Lalanne C."/>
            <person name="Gautier V."/>
            <person name="Ament-velasquez S.L."/>
            <person name="Kruys A."/>
            <person name="Hutchinson M.I."/>
            <person name="Powell A.J."/>
            <person name="Barry K."/>
            <person name="Miller A.N."/>
            <person name="Grigoriev I.V."/>
            <person name="Debuchy R."/>
            <person name="Gladieux P."/>
            <person name="Thoren M.H."/>
            <person name="Johannesson H."/>
        </authorList>
    </citation>
    <scope>NUCLEOTIDE SEQUENCE</scope>
    <source>
        <strain evidence="5">SMH2392-1A</strain>
    </source>
</reference>
<evidence type="ECO:0000256" key="1">
    <source>
        <dbReference type="ARBA" id="ARBA00010928"/>
    </source>
</evidence>